<dbReference type="Proteomes" id="UP000757900">
    <property type="component" value="Unassembled WGS sequence"/>
</dbReference>
<dbReference type="NCBIfam" id="TIGR01484">
    <property type="entry name" value="HAD-SF-IIB"/>
    <property type="match status" value="1"/>
</dbReference>
<dbReference type="EMBL" id="JABZFV010000330">
    <property type="protein sequence ID" value="MBF0935669.1"/>
    <property type="molecule type" value="Genomic_DNA"/>
</dbReference>
<feature type="non-terminal residue" evidence="1">
    <location>
        <position position="112"/>
    </location>
</feature>
<dbReference type="GO" id="GO:0016791">
    <property type="term" value="F:phosphatase activity"/>
    <property type="evidence" value="ECO:0007669"/>
    <property type="project" value="TreeGrafter"/>
</dbReference>
<protein>
    <submittedName>
        <fullName evidence="1">HAD-IIB family hydrolase</fullName>
    </submittedName>
</protein>
<dbReference type="InterPro" id="IPR006379">
    <property type="entry name" value="HAD-SF_hydro_IIB"/>
</dbReference>
<dbReference type="Gene3D" id="3.40.50.1000">
    <property type="entry name" value="HAD superfamily/HAD-like"/>
    <property type="match status" value="1"/>
</dbReference>
<dbReference type="GO" id="GO:0005829">
    <property type="term" value="C:cytosol"/>
    <property type="evidence" value="ECO:0007669"/>
    <property type="project" value="TreeGrafter"/>
</dbReference>
<evidence type="ECO:0000313" key="2">
    <source>
        <dbReference type="Proteomes" id="UP000757900"/>
    </source>
</evidence>
<reference evidence="1" key="1">
    <citation type="submission" date="2020-04" db="EMBL/GenBank/DDBJ databases">
        <title>Deep metagenomics examines the oral microbiome during advanced dental caries in children, revealing novel taxa and co-occurrences with host molecules.</title>
        <authorList>
            <person name="Baker J.L."/>
            <person name="Morton J.T."/>
            <person name="Dinis M."/>
            <person name="Alvarez R."/>
            <person name="Tran N.C."/>
            <person name="Knight R."/>
            <person name="Edlund A."/>
        </authorList>
    </citation>
    <scope>NUCLEOTIDE SEQUENCE</scope>
    <source>
        <strain evidence="1">JCVI_23_bin.16</strain>
    </source>
</reference>
<sequence length="112" mass="12125">MAAEQIEDSKESGQELAQDIGLIAIDLDGTLLTNQKTISATNIASLARAHEAGIKIVICTGRTLPGVDFYVPELPFLTESDFMILQNGAQTLTAQAPFQSVFQRFLTQAARQ</sequence>
<dbReference type="AlphaFoldDB" id="A0A929MUV5"/>
<keyword evidence="1" id="KW-0378">Hydrolase</keyword>
<dbReference type="InterPro" id="IPR023214">
    <property type="entry name" value="HAD_sf"/>
</dbReference>
<dbReference type="PANTHER" id="PTHR10000:SF8">
    <property type="entry name" value="HAD SUPERFAMILY HYDROLASE-LIKE, TYPE 3"/>
    <property type="match status" value="1"/>
</dbReference>
<accession>A0A929MUV5</accession>
<dbReference type="PROSITE" id="PS01228">
    <property type="entry name" value="COF_1"/>
    <property type="match status" value="1"/>
</dbReference>
<organism evidence="1 2">
    <name type="scientific">Abiotrophia defectiva</name>
    <name type="common">Streptococcus defectivus</name>
    <dbReference type="NCBI Taxonomy" id="46125"/>
    <lineage>
        <taxon>Bacteria</taxon>
        <taxon>Bacillati</taxon>
        <taxon>Bacillota</taxon>
        <taxon>Bacilli</taxon>
        <taxon>Lactobacillales</taxon>
        <taxon>Aerococcaceae</taxon>
        <taxon>Abiotrophia</taxon>
    </lineage>
</organism>
<gene>
    <name evidence="1" type="ORF">HXK00_08545</name>
</gene>
<comment type="caution">
    <text evidence="1">The sequence shown here is derived from an EMBL/GenBank/DDBJ whole genome shotgun (WGS) entry which is preliminary data.</text>
</comment>
<evidence type="ECO:0000313" key="1">
    <source>
        <dbReference type="EMBL" id="MBF0935669.1"/>
    </source>
</evidence>
<dbReference type="InterPro" id="IPR036412">
    <property type="entry name" value="HAD-like_sf"/>
</dbReference>
<proteinExistence type="predicted"/>
<dbReference type="Pfam" id="PF08282">
    <property type="entry name" value="Hydrolase_3"/>
    <property type="match status" value="1"/>
</dbReference>
<dbReference type="SUPFAM" id="SSF56784">
    <property type="entry name" value="HAD-like"/>
    <property type="match status" value="1"/>
</dbReference>
<dbReference type="GO" id="GO:0000287">
    <property type="term" value="F:magnesium ion binding"/>
    <property type="evidence" value="ECO:0007669"/>
    <property type="project" value="TreeGrafter"/>
</dbReference>
<name>A0A929MUV5_ABIDE</name>
<dbReference type="PANTHER" id="PTHR10000">
    <property type="entry name" value="PHOSPHOSERINE PHOSPHATASE"/>
    <property type="match status" value="1"/>
</dbReference>